<accession>A0A7J5BM08</accession>
<dbReference type="Proteomes" id="UP000467240">
    <property type="component" value="Unassembled WGS sequence"/>
</dbReference>
<gene>
    <name evidence="2" type="ORF">F8O01_17570</name>
    <name evidence="1" type="ORF">F8O01_17855</name>
</gene>
<evidence type="ECO:0000313" key="1">
    <source>
        <dbReference type="EMBL" id="KAB1651081.1"/>
    </source>
</evidence>
<organism evidence="2 3">
    <name type="scientific">Pseudoclavibacter chungangensis</name>
    <dbReference type="NCBI Taxonomy" id="587635"/>
    <lineage>
        <taxon>Bacteria</taxon>
        <taxon>Bacillati</taxon>
        <taxon>Actinomycetota</taxon>
        <taxon>Actinomycetes</taxon>
        <taxon>Micrococcales</taxon>
        <taxon>Microbacteriaceae</taxon>
        <taxon>Pseudoclavibacter</taxon>
    </lineage>
</organism>
<comment type="caution">
    <text evidence="2">The sequence shown here is derived from an EMBL/GenBank/DDBJ whole genome shotgun (WGS) entry which is preliminary data.</text>
</comment>
<dbReference type="EMBL" id="WBJZ01000064">
    <property type="protein sequence ID" value="KAB1651081.1"/>
    <property type="molecule type" value="Genomic_DNA"/>
</dbReference>
<dbReference type="OrthoDB" id="52928at2"/>
<evidence type="ECO:0000313" key="2">
    <source>
        <dbReference type="EMBL" id="KAB1651759.1"/>
    </source>
</evidence>
<dbReference type="EMBL" id="WBJZ01000044">
    <property type="protein sequence ID" value="KAB1651759.1"/>
    <property type="molecule type" value="Genomic_DNA"/>
</dbReference>
<name>A0A7J5BM08_9MICO</name>
<dbReference type="AlphaFoldDB" id="A0A7J5BM08"/>
<keyword evidence="3" id="KW-1185">Reference proteome</keyword>
<proteinExistence type="predicted"/>
<protein>
    <submittedName>
        <fullName evidence="2">Transposase</fullName>
    </submittedName>
</protein>
<evidence type="ECO:0000313" key="3">
    <source>
        <dbReference type="Proteomes" id="UP000467240"/>
    </source>
</evidence>
<reference evidence="2 3" key="1">
    <citation type="submission" date="2019-09" db="EMBL/GenBank/DDBJ databases">
        <title>Phylogeny of genus Pseudoclavibacter and closely related genus.</title>
        <authorList>
            <person name="Li Y."/>
        </authorList>
    </citation>
    <scope>NUCLEOTIDE SEQUENCE [LARGE SCALE GENOMIC DNA]</scope>
    <source>
        <strain evidence="2 3">DSM 23821</strain>
    </source>
</reference>
<feature type="non-terminal residue" evidence="2">
    <location>
        <position position="1"/>
    </location>
</feature>
<sequence>WKTEYNHDRRHSSLGYLAPVDYARQCTHQLETDDSHSDRTE</sequence>